<keyword evidence="2 4" id="KW-0863">Zinc-finger</keyword>
<dbReference type="eggNOG" id="KOG1721">
    <property type="taxonomic scope" value="Eukaryota"/>
</dbReference>
<evidence type="ECO:0000256" key="5">
    <source>
        <dbReference type="SAM" id="MobiDB-lite"/>
    </source>
</evidence>
<evidence type="ECO:0000259" key="6">
    <source>
        <dbReference type="PROSITE" id="PS50157"/>
    </source>
</evidence>
<feature type="compositionally biased region" description="Basic residues" evidence="5">
    <location>
        <begin position="465"/>
        <end position="474"/>
    </location>
</feature>
<dbReference type="PANTHER" id="PTHR46451:SF1">
    <property type="entry name" value="RAS-RESPONSIVE ELEMENT-BINDING PROTEIN 1"/>
    <property type="match status" value="1"/>
</dbReference>
<dbReference type="InParanoid" id="H2Z6F3"/>
<dbReference type="Proteomes" id="UP000007875">
    <property type="component" value="Unassembled WGS sequence"/>
</dbReference>
<dbReference type="InterPro" id="IPR052795">
    <property type="entry name" value="RREB1"/>
</dbReference>
<dbReference type="GO" id="GO:0001228">
    <property type="term" value="F:DNA-binding transcription activator activity, RNA polymerase II-specific"/>
    <property type="evidence" value="ECO:0007669"/>
    <property type="project" value="TreeGrafter"/>
</dbReference>
<evidence type="ECO:0000256" key="4">
    <source>
        <dbReference type="PROSITE-ProRule" id="PRU00042"/>
    </source>
</evidence>
<dbReference type="HOGENOM" id="CLU_543959_0_0_1"/>
<proteinExistence type="predicted"/>
<dbReference type="AlphaFoldDB" id="H2Z6F3"/>
<evidence type="ECO:0000313" key="7">
    <source>
        <dbReference type="Ensembl" id="ENSCSAVP00000013165.1"/>
    </source>
</evidence>
<dbReference type="PANTHER" id="PTHR46451">
    <property type="entry name" value="RAS-RESPONSIVE ELEMENT-BINDING PROTEIN 1"/>
    <property type="match status" value="1"/>
</dbReference>
<feature type="domain" description="C2H2-type" evidence="6">
    <location>
        <begin position="282"/>
        <end position="310"/>
    </location>
</feature>
<feature type="region of interest" description="Disordered" evidence="5">
    <location>
        <begin position="53"/>
        <end position="85"/>
    </location>
</feature>
<protein>
    <recommendedName>
        <fullName evidence="6">C2H2-type domain-containing protein</fullName>
    </recommendedName>
</protein>
<dbReference type="SMART" id="SM00355">
    <property type="entry name" value="ZnF_C2H2"/>
    <property type="match status" value="4"/>
</dbReference>
<name>H2Z6F3_CIOSA</name>
<dbReference type="GeneTree" id="ENSGT00940000170096"/>
<dbReference type="Gene3D" id="3.30.160.60">
    <property type="entry name" value="Classic Zinc Finger"/>
    <property type="match status" value="3"/>
</dbReference>
<organism evidence="7 8">
    <name type="scientific">Ciona savignyi</name>
    <name type="common">Pacific transparent sea squirt</name>
    <dbReference type="NCBI Taxonomy" id="51511"/>
    <lineage>
        <taxon>Eukaryota</taxon>
        <taxon>Metazoa</taxon>
        <taxon>Chordata</taxon>
        <taxon>Tunicata</taxon>
        <taxon>Ascidiacea</taxon>
        <taxon>Phlebobranchia</taxon>
        <taxon>Cionidae</taxon>
        <taxon>Ciona</taxon>
    </lineage>
</organism>
<feature type="domain" description="C2H2-type" evidence="6">
    <location>
        <begin position="361"/>
        <end position="389"/>
    </location>
</feature>
<dbReference type="STRING" id="51511.ENSCSAVP00000013165"/>
<dbReference type="FunFam" id="3.30.160.60:FF:004506">
    <property type="match status" value="1"/>
</dbReference>
<evidence type="ECO:0000256" key="1">
    <source>
        <dbReference type="ARBA" id="ARBA00022723"/>
    </source>
</evidence>
<dbReference type="Pfam" id="PF00096">
    <property type="entry name" value="zf-C2H2"/>
    <property type="match status" value="2"/>
</dbReference>
<feature type="compositionally biased region" description="Basic and acidic residues" evidence="5">
    <location>
        <begin position="451"/>
        <end position="464"/>
    </location>
</feature>
<feature type="compositionally biased region" description="Polar residues" evidence="5">
    <location>
        <begin position="62"/>
        <end position="73"/>
    </location>
</feature>
<accession>H2Z6F3</accession>
<keyword evidence="3" id="KW-0862">Zinc</keyword>
<dbReference type="PROSITE" id="PS50157">
    <property type="entry name" value="ZINC_FINGER_C2H2_2"/>
    <property type="match status" value="4"/>
</dbReference>
<dbReference type="GO" id="GO:0008270">
    <property type="term" value="F:zinc ion binding"/>
    <property type="evidence" value="ECO:0007669"/>
    <property type="project" value="UniProtKB-KW"/>
</dbReference>
<evidence type="ECO:0000256" key="2">
    <source>
        <dbReference type="ARBA" id="ARBA00022771"/>
    </source>
</evidence>
<evidence type="ECO:0000313" key="8">
    <source>
        <dbReference type="Proteomes" id="UP000007875"/>
    </source>
</evidence>
<dbReference type="Ensembl" id="ENSCSAVT00000013314.1">
    <property type="protein sequence ID" value="ENSCSAVP00000013165.1"/>
    <property type="gene ID" value="ENSCSAVG00000007723.1"/>
</dbReference>
<sequence length="501" mass="55790">MDVDLLASSGQPAEYKGKRHGEEFGNGWEGGDFATVEQLVGFIQNPTVRPMEDNFEEESSSPHKNQVRLSNLHSKTSSGSSFSLKLVPNDPVSSLDSEMEELKGGKGIYEDTLPTMVPQHGQAQGKQHFTGEVRKTVLASKTSRKCPKCNKIFPWASSLRRHIMTHTGLKPFMCGQCAMQFTTRSNLLRHVHRRHGMEPTANNDDYIITLTPSQQKVLAEEFRKEDKVEDVIIKQEPEEKVVEEPIVSAESPSTPDTPVADKTPVIPIVDPRSDPPPLNKRYACGLCGVPFANRSNLVRHLQRLHETTKDHPNFKEMLLKLGTSRQSESEFDSSVNEQNGKSSDAKVLKLSSPNSGETKEFQCAICMIGFTKRNNAARHLQQQHAVSKHGANYCELIIHSKPPPPPPSDDTHLKTANHENNVNNEVKLENSQPTQPITGTTNKTSASKKQTIKEEAVVENEVPKWKGRKRSASRKRLEGEESGEFTILMSSPAKRKVAILT</sequence>
<feature type="compositionally biased region" description="Low complexity" evidence="5">
    <location>
        <begin position="74"/>
        <end position="83"/>
    </location>
</feature>
<dbReference type="GO" id="GO:0000978">
    <property type="term" value="F:RNA polymerase II cis-regulatory region sequence-specific DNA binding"/>
    <property type="evidence" value="ECO:0007669"/>
    <property type="project" value="TreeGrafter"/>
</dbReference>
<reference evidence="8" key="1">
    <citation type="submission" date="2003-08" db="EMBL/GenBank/DDBJ databases">
        <authorList>
            <person name="Birren B."/>
            <person name="Nusbaum C."/>
            <person name="Abebe A."/>
            <person name="Abouelleil A."/>
            <person name="Adekoya E."/>
            <person name="Ait-zahra M."/>
            <person name="Allen N."/>
            <person name="Allen T."/>
            <person name="An P."/>
            <person name="Anderson M."/>
            <person name="Anderson S."/>
            <person name="Arachchi H."/>
            <person name="Armbruster J."/>
            <person name="Bachantsang P."/>
            <person name="Baldwin J."/>
            <person name="Barry A."/>
            <person name="Bayul T."/>
            <person name="Blitshsteyn B."/>
            <person name="Bloom T."/>
            <person name="Blye J."/>
            <person name="Boguslavskiy L."/>
            <person name="Borowsky M."/>
            <person name="Boukhgalter B."/>
            <person name="Brunache A."/>
            <person name="Butler J."/>
            <person name="Calixte N."/>
            <person name="Calvo S."/>
            <person name="Camarata J."/>
            <person name="Campo K."/>
            <person name="Chang J."/>
            <person name="Cheshatsang Y."/>
            <person name="Citroen M."/>
            <person name="Collymore A."/>
            <person name="Considine T."/>
            <person name="Cook A."/>
            <person name="Cooke P."/>
            <person name="Corum B."/>
            <person name="Cuomo C."/>
            <person name="David R."/>
            <person name="Dawoe T."/>
            <person name="Degray S."/>
            <person name="Dodge S."/>
            <person name="Dooley K."/>
            <person name="Dorje P."/>
            <person name="Dorjee K."/>
            <person name="Dorris L."/>
            <person name="Duffey N."/>
            <person name="Dupes A."/>
            <person name="Elkins T."/>
            <person name="Engels R."/>
            <person name="Erickson J."/>
            <person name="Farina A."/>
            <person name="Faro S."/>
            <person name="Ferreira P."/>
            <person name="Fischer H."/>
            <person name="Fitzgerald M."/>
            <person name="Foley K."/>
            <person name="Gage D."/>
            <person name="Galagan J."/>
            <person name="Gearin G."/>
            <person name="Gnerre S."/>
            <person name="Gnirke A."/>
            <person name="Goyette A."/>
            <person name="Graham J."/>
            <person name="Grandbois E."/>
            <person name="Gyaltsen K."/>
            <person name="Hafez N."/>
            <person name="Hagopian D."/>
            <person name="Hagos B."/>
            <person name="Hall J."/>
            <person name="Hatcher B."/>
            <person name="Heller A."/>
            <person name="Higgins H."/>
            <person name="Honan T."/>
            <person name="Horn A."/>
            <person name="Houde N."/>
            <person name="Hughes L."/>
            <person name="Hulme W."/>
            <person name="Husby E."/>
            <person name="Iliev I."/>
            <person name="Jaffe D."/>
            <person name="Jones C."/>
            <person name="Kamal M."/>
            <person name="Kamat A."/>
            <person name="Kamvysselis M."/>
            <person name="Karlsson E."/>
            <person name="Kells C."/>
            <person name="Kieu A."/>
            <person name="Kisner P."/>
            <person name="Kodira C."/>
            <person name="Kulbokas E."/>
            <person name="Labutti K."/>
            <person name="Lama D."/>
            <person name="Landers T."/>
            <person name="Leger J."/>
            <person name="Levine S."/>
            <person name="Lewis D."/>
            <person name="Lewis T."/>
            <person name="Lindblad-toh K."/>
            <person name="Liu X."/>
            <person name="Lokyitsang T."/>
            <person name="Lokyitsang Y."/>
            <person name="Lucien O."/>
            <person name="Lui A."/>
            <person name="Ma L.J."/>
            <person name="Mabbitt R."/>
            <person name="Macdonald J."/>
            <person name="Maclean C."/>
            <person name="Major J."/>
            <person name="Manning J."/>
            <person name="Marabella R."/>
            <person name="Maru K."/>
            <person name="Matthews C."/>
            <person name="Mauceli E."/>
            <person name="Mccarthy M."/>
            <person name="Mcdonough S."/>
            <person name="Mcghee T."/>
            <person name="Meldrim J."/>
            <person name="Meneus L."/>
            <person name="Mesirov J."/>
            <person name="Mihalev A."/>
            <person name="Mihova T."/>
            <person name="Mikkelsen T."/>
            <person name="Mlenga V."/>
            <person name="Moru K."/>
            <person name="Mozes J."/>
            <person name="Mulrain L."/>
            <person name="Munson G."/>
            <person name="Naylor J."/>
            <person name="Newes C."/>
            <person name="Nguyen C."/>
            <person name="Nguyen N."/>
            <person name="Nguyen T."/>
            <person name="Nicol R."/>
            <person name="Nielsen C."/>
            <person name="Nizzari M."/>
            <person name="Norbu C."/>
            <person name="Norbu N."/>
            <person name="O'donnell P."/>
            <person name="Okoawo O."/>
            <person name="O'leary S."/>
            <person name="Omotosho B."/>
            <person name="O'neill K."/>
            <person name="Osman S."/>
            <person name="Parker S."/>
            <person name="Perrin D."/>
            <person name="Phunkhang P."/>
            <person name="Piqani B."/>
            <person name="Purcell S."/>
            <person name="Rachupka T."/>
            <person name="Ramasamy U."/>
            <person name="Rameau R."/>
            <person name="Ray V."/>
            <person name="Raymond C."/>
            <person name="Retta R."/>
            <person name="Richardson S."/>
            <person name="Rise C."/>
            <person name="Rodriguez J."/>
            <person name="Rogers J."/>
            <person name="Rogov P."/>
            <person name="Rutman M."/>
            <person name="Schupbach R."/>
            <person name="Seaman C."/>
            <person name="Settipalli S."/>
            <person name="Sharpe T."/>
            <person name="Sheridan J."/>
            <person name="Sherpa N."/>
            <person name="Shi J."/>
            <person name="Smirnov S."/>
            <person name="Smith C."/>
            <person name="Sougnez C."/>
            <person name="Spencer B."/>
            <person name="Stalker J."/>
            <person name="Stange-thomann N."/>
            <person name="Stavropoulos S."/>
            <person name="Stetson K."/>
            <person name="Stone C."/>
            <person name="Stone S."/>
            <person name="Stubbs M."/>
            <person name="Talamas J."/>
            <person name="Tchuinga P."/>
            <person name="Tenzing P."/>
            <person name="Tesfaye S."/>
            <person name="Theodore J."/>
            <person name="Thoulutsang Y."/>
            <person name="Topham K."/>
            <person name="Towey S."/>
            <person name="Tsamla T."/>
            <person name="Tsomo N."/>
            <person name="Vallee D."/>
            <person name="Vassiliev H."/>
            <person name="Venkataraman V."/>
            <person name="Vinson J."/>
            <person name="Vo A."/>
            <person name="Wade C."/>
            <person name="Wang S."/>
            <person name="Wangchuk T."/>
            <person name="Wangdi T."/>
            <person name="Whittaker C."/>
            <person name="Wilkinson J."/>
            <person name="Wu Y."/>
            <person name="Wyman D."/>
            <person name="Yadav S."/>
            <person name="Yang S."/>
            <person name="Yang X."/>
            <person name="Yeager S."/>
            <person name="Yee E."/>
            <person name="Young G."/>
            <person name="Zainoun J."/>
            <person name="Zembeck L."/>
            <person name="Zimmer A."/>
            <person name="Zody M."/>
            <person name="Lander E."/>
        </authorList>
    </citation>
    <scope>NUCLEOTIDE SEQUENCE [LARGE SCALE GENOMIC DNA]</scope>
</reference>
<dbReference type="GO" id="GO:0005634">
    <property type="term" value="C:nucleus"/>
    <property type="evidence" value="ECO:0007669"/>
    <property type="project" value="TreeGrafter"/>
</dbReference>
<dbReference type="PROSITE" id="PS00028">
    <property type="entry name" value="ZINC_FINGER_C2H2_1"/>
    <property type="match status" value="4"/>
</dbReference>
<dbReference type="SUPFAM" id="SSF57667">
    <property type="entry name" value="beta-beta-alpha zinc fingers"/>
    <property type="match status" value="1"/>
</dbReference>
<feature type="domain" description="C2H2-type" evidence="6">
    <location>
        <begin position="172"/>
        <end position="200"/>
    </location>
</feature>
<feature type="domain" description="C2H2-type" evidence="6">
    <location>
        <begin position="144"/>
        <end position="171"/>
    </location>
</feature>
<feature type="region of interest" description="Disordered" evidence="5">
    <location>
        <begin position="242"/>
        <end position="274"/>
    </location>
</feature>
<keyword evidence="1" id="KW-0479">Metal-binding</keyword>
<dbReference type="FunFam" id="3.30.160.60:FF:000446">
    <property type="entry name" value="Zinc finger protein"/>
    <property type="match status" value="1"/>
</dbReference>
<feature type="compositionally biased region" description="Polar residues" evidence="5">
    <location>
        <begin position="332"/>
        <end position="342"/>
    </location>
</feature>
<reference evidence="7" key="3">
    <citation type="submission" date="2025-09" db="UniProtKB">
        <authorList>
            <consortium name="Ensembl"/>
        </authorList>
    </citation>
    <scope>IDENTIFICATION</scope>
</reference>
<evidence type="ECO:0000256" key="3">
    <source>
        <dbReference type="ARBA" id="ARBA00022833"/>
    </source>
</evidence>
<dbReference type="InterPro" id="IPR013087">
    <property type="entry name" value="Znf_C2H2_type"/>
</dbReference>
<feature type="region of interest" description="Disordered" evidence="5">
    <location>
        <begin position="1"/>
        <end position="20"/>
    </location>
</feature>
<feature type="region of interest" description="Disordered" evidence="5">
    <location>
        <begin position="328"/>
        <end position="355"/>
    </location>
</feature>
<reference evidence="7" key="2">
    <citation type="submission" date="2025-08" db="UniProtKB">
        <authorList>
            <consortium name="Ensembl"/>
        </authorList>
    </citation>
    <scope>IDENTIFICATION</scope>
</reference>
<keyword evidence="8" id="KW-1185">Reference proteome</keyword>
<feature type="compositionally biased region" description="Polar residues" evidence="5">
    <location>
        <begin position="431"/>
        <end position="449"/>
    </location>
</feature>
<feature type="region of interest" description="Disordered" evidence="5">
    <location>
        <begin position="430"/>
        <end position="481"/>
    </location>
</feature>
<dbReference type="InterPro" id="IPR036236">
    <property type="entry name" value="Znf_C2H2_sf"/>
</dbReference>